<name>A0A815MGC8_9BILA</name>
<accession>A0A815MGC8</accession>
<dbReference type="Proteomes" id="UP000663860">
    <property type="component" value="Unassembled WGS sequence"/>
</dbReference>
<gene>
    <name evidence="1" type="ORF">IZO911_LOCUS40859</name>
    <name evidence="2" type="ORF">KXQ929_LOCUS18554</name>
</gene>
<dbReference type="EMBL" id="CAJNOE010001450">
    <property type="protein sequence ID" value="CAF1424225.1"/>
    <property type="molecule type" value="Genomic_DNA"/>
</dbReference>
<protein>
    <recommendedName>
        <fullName evidence="4">Apple domain-containing protein</fullName>
    </recommendedName>
</protein>
<dbReference type="EMBL" id="CAJOBB010001216">
    <property type="protein sequence ID" value="CAF3826104.1"/>
    <property type="molecule type" value="Genomic_DNA"/>
</dbReference>
<reference evidence="1" key="1">
    <citation type="submission" date="2021-02" db="EMBL/GenBank/DDBJ databases">
        <authorList>
            <person name="Nowell W R."/>
        </authorList>
    </citation>
    <scope>NUCLEOTIDE SEQUENCE</scope>
</reference>
<comment type="caution">
    <text evidence="1">The sequence shown here is derived from an EMBL/GenBank/DDBJ whole genome shotgun (WGS) entry which is preliminary data.</text>
</comment>
<evidence type="ECO:0008006" key="4">
    <source>
        <dbReference type="Google" id="ProtNLM"/>
    </source>
</evidence>
<organism evidence="1 3">
    <name type="scientific">Adineta steineri</name>
    <dbReference type="NCBI Taxonomy" id="433720"/>
    <lineage>
        <taxon>Eukaryota</taxon>
        <taxon>Metazoa</taxon>
        <taxon>Spiralia</taxon>
        <taxon>Gnathifera</taxon>
        <taxon>Rotifera</taxon>
        <taxon>Eurotatoria</taxon>
        <taxon>Bdelloidea</taxon>
        <taxon>Adinetida</taxon>
        <taxon>Adinetidae</taxon>
        <taxon>Adineta</taxon>
    </lineage>
</organism>
<evidence type="ECO:0000313" key="2">
    <source>
        <dbReference type="EMBL" id="CAF3826104.1"/>
    </source>
</evidence>
<evidence type="ECO:0000313" key="3">
    <source>
        <dbReference type="Proteomes" id="UP000663860"/>
    </source>
</evidence>
<dbReference type="Proteomes" id="UP000663868">
    <property type="component" value="Unassembled WGS sequence"/>
</dbReference>
<evidence type="ECO:0000313" key="1">
    <source>
        <dbReference type="EMBL" id="CAF1424225.1"/>
    </source>
</evidence>
<sequence>MNVMNGWKLQCATTTCLPFCSVSAPTLLQCQIKCLPEVQCKVASFQQSISMCLLFANTVDQNRTLEADSDTCTMMVIFGVQVPLEPRFMLTAASTTTSTITVITTTPAIASTTTHTITTSTTATTNYCGM</sequence>
<proteinExistence type="predicted"/>
<dbReference type="AlphaFoldDB" id="A0A815MGC8"/>